<reference evidence="3 4" key="1">
    <citation type="journal article" date="2016" name="Nat. Commun.">
        <title>Thousands of microbial genomes shed light on interconnected biogeochemical processes in an aquifer system.</title>
        <authorList>
            <person name="Anantharaman K."/>
            <person name="Brown C.T."/>
            <person name="Hug L.A."/>
            <person name="Sharon I."/>
            <person name="Castelle C.J."/>
            <person name="Probst A.J."/>
            <person name="Thomas B.C."/>
            <person name="Singh A."/>
            <person name="Wilkins M.J."/>
            <person name="Karaoz U."/>
            <person name="Brodie E.L."/>
            <person name="Williams K.H."/>
            <person name="Hubbard S.S."/>
            <person name="Banfield J.F."/>
        </authorList>
    </citation>
    <scope>NUCLEOTIDE SEQUENCE [LARGE SCALE GENOMIC DNA]</scope>
</reference>
<keyword evidence="1" id="KW-1133">Transmembrane helix</keyword>
<dbReference type="Pfam" id="PF18920">
    <property type="entry name" value="DUF5671"/>
    <property type="match status" value="1"/>
</dbReference>
<feature type="transmembrane region" description="Helical" evidence="1">
    <location>
        <begin position="168"/>
        <end position="186"/>
    </location>
</feature>
<comment type="caution">
    <text evidence="3">The sequence shown here is derived from an EMBL/GenBank/DDBJ whole genome shotgun (WGS) entry which is preliminary data.</text>
</comment>
<feature type="transmembrane region" description="Helical" evidence="1">
    <location>
        <begin position="6"/>
        <end position="23"/>
    </location>
</feature>
<evidence type="ECO:0000256" key="1">
    <source>
        <dbReference type="SAM" id="Phobius"/>
    </source>
</evidence>
<evidence type="ECO:0000259" key="2">
    <source>
        <dbReference type="Pfam" id="PF18920"/>
    </source>
</evidence>
<gene>
    <name evidence="3" type="ORF">A2397_01580</name>
</gene>
<keyword evidence="1" id="KW-0812">Transmembrane</keyword>
<dbReference type="InterPro" id="IPR043728">
    <property type="entry name" value="DUF5671"/>
</dbReference>
<feature type="transmembrane region" description="Helical" evidence="1">
    <location>
        <begin position="35"/>
        <end position="52"/>
    </location>
</feature>
<dbReference type="STRING" id="1797263.A2397_01580"/>
<feature type="domain" description="DUF5671" evidence="2">
    <location>
        <begin position="36"/>
        <end position="170"/>
    </location>
</feature>
<evidence type="ECO:0000313" key="4">
    <source>
        <dbReference type="Proteomes" id="UP000176424"/>
    </source>
</evidence>
<evidence type="ECO:0000313" key="3">
    <source>
        <dbReference type="EMBL" id="OGD09139.1"/>
    </source>
</evidence>
<name>A0A1F4ZRS5_9BACT</name>
<dbReference type="AlphaFoldDB" id="A0A1F4ZRS5"/>
<keyword evidence="1" id="KW-0472">Membrane</keyword>
<dbReference type="Proteomes" id="UP000176424">
    <property type="component" value="Unassembled WGS sequence"/>
</dbReference>
<feature type="transmembrane region" description="Helical" evidence="1">
    <location>
        <begin position="91"/>
        <end position="109"/>
    </location>
</feature>
<organism evidence="3 4">
    <name type="scientific">Candidatus Amesbacteria bacterium RIFOXYB1_FULL_44_23</name>
    <dbReference type="NCBI Taxonomy" id="1797263"/>
    <lineage>
        <taxon>Bacteria</taxon>
        <taxon>Candidatus Amesiibacteriota</taxon>
    </lineage>
</organism>
<protein>
    <recommendedName>
        <fullName evidence="2">DUF5671 domain-containing protein</fullName>
    </recommendedName>
</protein>
<dbReference type="EMBL" id="MEXR01000038">
    <property type="protein sequence ID" value="OGD09139.1"/>
    <property type="molecule type" value="Genomic_DNA"/>
</dbReference>
<proteinExistence type="predicted"/>
<sequence>MISFLIFLGVLVFAVIGFITIFRPGSSAKKKIGDGYFYFMAFVSMMVLYWGLSDLVRIILEKVWLGGISPSTNYRYSGSVTYAQEQWLRGLSLRVSAIMVSLPMWFFHLHKAINKSKEEIDALGKKAYSYAFVLVMGLASIGMLIGALYLGVNALLGITLSTGEKQSLAYLLPYSVGSLSLWWVHWKMWHASRLEEMIAIKTEEQAAKVESGVK</sequence>
<accession>A0A1F4ZRS5</accession>
<feature type="transmembrane region" description="Helical" evidence="1">
    <location>
        <begin position="130"/>
        <end position="156"/>
    </location>
</feature>